<feature type="compositionally biased region" description="Acidic residues" evidence="1">
    <location>
        <begin position="16"/>
        <end position="33"/>
    </location>
</feature>
<organism evidence="2 3">
    <name type="scientific">Elysia marginata</name>
    <dbReference type="NCBI Taxonomy" id="1093978"/>
    <lineage>
        <taxon>Eukaryota</taxon>
        <taxon>Metazoa</taxon>
        <taxon>Spiralia</taxon>
        <taxon>Lophotrochozoa</taxon>
        <taxon>Mollusca</taxon>
        <taxon>Gastropoda</taxon>
        <taxon>Heterobranchia</taxon>
        <taxon>Euthyneura</taxon>
        <taxon>Panpulmonata</taxon>
        <taxon>Sacoglossa</taxon>
        <taxon>Placobranchoidea</taxon>
        <taxon>Plakobranchidae</taxon>
        <taxon>Elysia</taxon>
    </lineage>
</organism>
<gene>
    <name evidence="2" type="ORF">ElyMa_005968500</name>
</gene>
<evidence type="ECO:0000313" key="3">
    <source>
        <dbReference type="Proteomes" id="UP000762676"/>
    </source>
</evidence>
<proteinExistence type="predicted"/>
<sequence>MFMNWKQDKDDKNGVDDDDVDEDDGDNEHDDDDGNHGGDDNDGVDGDGDIYEYDEKLKREIRTVQQSKKAHAERHPLLSLSSHFFHLSHGTHARTCYRLASTRYHKTRKQVLLPLAAPQISTP</sequence>
<evidence type="ECO:0000256" key="1">
    <source>
        <dbReference type="SAM" id="MobiDB-lite"/>
    </source>
</evidence>
<reference evidence="2 3" key="1">
    <citation type="journal article" date="2021" name="Elife">
        <title>Chloroplast acquisition without the gene transfer in kleptoplastic sea slugs, Plakobranchus ocellatus.</title>
        <authorList>
            <person name="Maeda T."/>
            <person name="Takahashi S."/>
            <person name="Yoshida T."/>
            <person name="Shimamura S."/>
            <person name="Takaki Y."/>
            <person name="Nagai Y."/>
            <person name="Toyoda A."/>
            <person name="Suzuki Y."/>
            <person name="Arimoto A."/>
            <person name="Ishii H."/>
            <person name="Satoh N."/>
            <person name="Nishiyama T."/>
            <person name="Hasebe M."/>
            <person name="Maruyama T."/>
            <person name="Minagawa J."/>
            <person name="Obokata J."/>
            <person name="Shigenobu S."/>
        </authorList>
    </citation>
    <scope>NUCLEOTIDE SEQUENCE [LARGE SCALE GENOMIC DNA]</scope>
</reference>
<dbReference type="Proteomes" id="UP000762676">
    <property type="component" value="Unassembled WGS sequence"/>
</dbReference>
<feature type="compositionally biased region" description="Basic and acidic residues" evidence="1">
    <location>
        <begin position="1"/>
        <end position="15"/>
    </location>
</feature>
<protein>
    <submittedName>
        <fullName evidence="2">Uncharacterized protein</fullName>
    </submittedName>
</protein>
<dbReference type="AlphaFoldDB" id="A0AAV4GFG1"/>
<accession>A0AAV4GFG1</accession>
<feature type="region of interest" description="Disordered" evidence="1">
    <location>
        <begin position="1"/>
        <end position="52"/>
    </location>
</feature>
<dbReference type="EMBL" id="BMAT01011989">
    <property type="protein sequence ID" value="GFR83150.1"/>
    <property type="molecule type" value="Genomic_DNA"/>
</dbReference>
<feature type="compositionally biased region" description="Acidic residues" evidence="1">
    <location>
        <begin position="40"/>
        <end position="52"/>
    </location>
</feature>
<keyword evidence="3" id="KW-1185">Reference proteome</keyword>
<evidence type="ECO:0000313" key="2">
    <source>
        <dbReference type="EMBL" id="GFR83150.1"/>
    </source>
</evidence>
<comment type="caution">
    <text evidence="2">The sequence shown here is derived from an EMBL/GenBank/DDBJ whole genome shotgun (WGS) entry which is preliminary data.</text>
</comment>
<name>A0AAV4GFG1_9GAST</name>